<dbReference type="AlphaFoldDB" id="A0AA88EJE1"/>
<dbReference type="Proteomes" id="UP001187192">
    <property type="component" value="Unassembled WGS sequence"/>
</dbReference>
<reference evidence="2" key="1">
    <citation type="submission" date="2023-07" db="EMBL/GenBank/DDBJ databases">
        <title>draft genome sequence of fig (Ficus carica).</title>
        <authorList>
            <person name="Takahashi T."/>
            <person name="Nishimura K."/>
        </authorList>
    </citation>
    <scope>NUCLEOTIDE SEQUENCE</scope>
</reference>
<organism evidence="2 3">
    <name type="scientific">Ficus carica</name>
    <name type="common">Common fig</name>
    <dbReference type="NCBI Taxonomy" id="3494"/>
    <lineage>
        <taxon>Eukaryota</taxon>
        <taxon>Viridiplantae</taxon>
        <taxon>Streptophyta</taxon>
        <taxon>Embryophyta</taxon>
        <taxon>Tracheophyta</taxon>
        <taxon>Spermatophyta</taxon>
        <taxon>Magnoliopsida</taxon>
        <taxon>eudicotyledons</taxon>
        <taxon>Gunneridae</taxon>
        <taxon>Pentapetalae</taxon>
        <taxon>rosids</taxon>
        <taxon>fabids</taxon>
        <taxon>Rosales</taxon>
        <taxon>Moraceae</taxon>
        <taxon>Ficeae</taxon>
        <taxon>Ficus</taxon>
    </lineage>
</organism>
<keyword evidence="3" id="KW-1185">Reference proteome</keyword>
<feature type="compositionally biased region" description="Gly residues" evidence="1">
    <location>
        <begin position="217"/>
        <end position="242"/>
    </location>
</feature>
<comment type="caution">
    <text evidence="2">The sequence shown here is derived from an EMBL/GenBank/DDBJ whole genome shotgun (WGS) entry which is preliminary data.</text>
</comment>
<accession>A0AA88EJE1</accession>
<protein>
    <submittedName>
        <fullName evidence="2">Uncharacterized protein</fullName>
    </submittedName>
</protein>
<feature type="compositionally biased region" description="Pro residues" evidence="1">
    <location>
        <begin position="120"/>
        <end position="133"/>
    </location>
</feature>
<feature type="compositionally biased region" description="Basic and acidic residues" evidence="1">
    <location>
        <begin position="180"/>
        <end position="216"/>
    </location>
</feature>
<proteinExistence type="predicted"/>
<evidence type="ECO:0000256" key="1">
    <source>
        <dbReference type="SAM" id="MobiDB-lite"/>
    </source>
</evidence>
<evidence type="ECO:0000313" key="3">
    <source>
        <dbReference type="Proteomes" id="UP001187192"/>
    </source>
</evidence>
<feature type="region of interest" description="Disordered" evidence="1">
    <location>
        <begin position="38"/>
        <end position="60"/>
    </location>
</feature>
<sequence>MSVKGEAVRCIILSYTLPHLNFSTQNLLRRRRSFRHRRRTPAIYPDAGDSPPTSVTHPRPPHHRLPAVWRLFPFLSLPSFSSPFSLFSSLLRPPTPGPPTAGLSPSHPPPSPGPSFCRPYPRPPPPSPGNPPSHPDERGRERGEEKGEERERERERGWWGAAGAGWGLAGAGWGAGAGGSREKREKGEEREREEKREKEEERERGEVERERGEERGGGGGVGGGPPGRVGGPRGGRGLGPVVGGLPEVGREKRREERERGREIGRKREEERERGVVGDRSAGVGAGGGRPEVSRRRPLPAAERSPATENTWGEKNYMR</sequence>
<feature type="region of interest" description="Disordered" evidence="1">
    <location>
        <begin position="95"/>
        <end position="318"/>
    </location>
</feature>
<feature type="compositionally biased region" description="Basic and acidic residues" evidence="1">
    <location>
        <begin position="248"/>
        <end position="276"/>
    </location>
</feature>
<evidence type="ECO:0000313" key="2">
    <source>
        <dbReference type="EMBL" id="GMN74770.1"/>
    </source>
</evidence>
<dbReference type="EMBL" id="BTGU01010980">
    <property type="protein sequence ID" value="GMN74770.1"/>
    <property type="molecule type" value="Genomic_DNA"/>
</dbReference>
<gene>
    <name evidence="2" type="ORF">TIFTF001_052452</name>
</gene>
<name>A0AA88EJE1_FICCA</name>
<feature type="compositionally biased region" description="Basic and acidic residues" evidence="1">
    <location>
        <begin position="134"/>
        <end position="157"/>
    </location>
</feature>
<feature type="compositionally biased region" description="Gly residues" evidence="1">
    <location>
        <begin position="160"/>
        <end position="179"/>
    </location>
</feature>